<protein>
    <submittedName>
        <fullName evidence="2">Undecaprenyl diphosphate synthase family protein</fullName>
    </submittedName>
</protein>
<organism evidence="2 3">
    <name type="scientific">Methanogenium organophilum</name>
    <dbReference type="NCBI Taxonomy" id="2199"/>
    <lineage>
        <taxon>Archaea</taxon>
        <taxon>Methanobacteriati</taxon>
        <taxon>Methanobacteriota</taxon>
        <taxon>Stenosarchaea group</taxon>
        <taxon>Methanomicrobia</taxon>
        <taxon>Methanomicrobiales</taxon>
        <taxon>Methanomicrobiaceae</taxon>
        <taxon>Methanogenium</taxon>
    </lineage>
</organism>
<dbReference type="AlphaFoldDB" id="A0A9X9S3M3"/>
<dbReference type="Proteomes" id="UP001163096">
    <property type="component" value="Chromosome"/>
</dbReference>
<dbReference type="PANTHER" id="PTHR10291">
    <property type="entry name" value="DEHYDRODOLICHYL DIPHOSPHATE SYNTHASE FAMILY MEMBER"/>
    <property type="match status" value="1"/>
</dbReference>
<dbReference type="SUPFAM" id="SSF64005">
    <property type="entry name" value="Undecaprenyl diphosphate synthase"/>
    <property type="match status" value="1"/>
</dbReference>
<gene>
    <name evidence="2" type="ORF">OU421_12930</name>
</gene>
<sequence>MKRAPEKIIQVIDWSMECGVKSLIFHIDTDCVAPLISEITRLKDLFGPVRVDVYSPEGKFVLHDGTHLPDTIIAIGMSGREEIVHSVREIAEIGIDPGDVDEKMLESHLTFQYEPDFVIKTGDSHLMDFMIWQSVYSELFFTDVNWPTFRKVDFFRALRDYQLRKRRYGK</sequence>
<evidence type="ECO:0000313" key="3">
    <source>
        <dbReference type="Proteomes" id="UP001163096"/>
    </source>
</evidence>
<keyword evidence="3" id="KW-1185">Reference proteome</keyword>
<keyword evidence="1" id="KW-0808">Transferase</keyword>
<dbReference type="Gene3D" id="3.40.1180.10">
    <property type="entry name" value="Decaprenyl diphosphate synthase-like"/>
    <property type="match status" value="1"/>
</dbReference>
<dbReference type="KEGG" id="mou:OU421_12930"/>
<evidence type="ECO:0000313" key="2">
    <source>
        <dbReference type="EMBL" id="WAI01294.1"/>
    </source>
</evidence>
<dbReference type="FunFam" id="3.40.1180.10:FF:000016">
    <property type="entry name" value="Undecaprenyl diphosphate synthase"/>
    <property type="match status" value="1"/>
</dbReference>
<dbReference type="RefSeq" id="WP_268186520.1">
    <property type="nucleotide sequence ID" value="NZ_CP113361.1"/>
</dbReference>
<dbReference type="GO" id="GO:0045547">
    <property type="term" value="F:ditrans,polycis-polyprenyl diphosphate synthase [(2E,6E)-farnesyl diphosphate specific] activity"/>
    <property type="evidence" value="ECO:0007669"/>
    <property type="project" value="TreeGrafter"/>
</dbReference>
<name>A0A9X9S3M3_METOG</name>
<evidence type="ECO:0000256" key="1">
    <source>
        <dbReference type="ARBA" id="ARBA00022679"/>
    </source>
</evidence>
<dbReference type="EMBL" id="CP113361">
    <property type="protein sequence ID" value="WAI01294.1"/>
    <property type="molecule type" value="Genomic_DNA"/>
</dbReference>
<dbReference type="InterPro" id="IPR036424">
    <property type="entry name" value="UPP_synth-like_sf"/>
</dbReference>
<proteinExistence type="predicted"/>
<dbReference type="Pfam" id="PF01255">
    <property type="entry name" value="Prenyltransf"/>
    <property type="match status" value="1"/>
</dbReference>
<dbReference type="InterPro" id="IPR001441">
    <property type="entry name" value="UPP_synth-like"/>
</dbReference>
<dbReference type="GeneID" id="76836022"/>
<accession>A0A9X9S3M3</accession>
<dbReference type="PANTHER" id="PTHR10291:SF28">
    <property type="entry name" value="UNDECAPRENYL DIPHOSPHATE SYNTHASE"/>
    <property type="match status" value="1"/>
</dbReference>
<reference evidence="2" key="1">
    <citation type="submission" date="2022-11" db="EMBL/GenBank/DDBJ databases">
        <title>Complete genome sequence of Methanogenium organophilum DSM 3596.</title>
        <authorList>
            <person name="Chen S.-C."/>
            <person name="Lai S.-J."/>
            <person name="You Y.-T."/>
        </authorList>
    </citation>
    <scope>NUCLEOTIDE SEQUENCE</scope>
    <source>
        <strain evidence="2">DSM 3596</strain>
    </source>
</reference>
<dbReference type="GO" id="GO:0016094">
    <property type="term" value="P:polyprenol biosynthetic process"/>
    <property type="evidence" value="ECO:0007669"/>
    <property type="project" value="TreeGrafter"/>
</dbReference>